<gene>
    <name evidence="2" type="ORF">NCGR_LOCUS29079</name>
</gene>
<name>A0A811PJR8_9POAL</name>
<organism evidence="2 3">
    <name type="scientific">Miscanthus lutarioriparius</name>
    <dbReference type="NCBI Taxonomy" id="422564"/>
    <lineage>
        <taxon>Eukaryota</taxon>
        <taxon>Viridiplantae</taxon>
        <taxon>Streptophyta</taxon>
        <taxon>Embryophyta</taxon>
        <taxon>Tracheophyta</taxon>
        <taxon>Spermatophyta</taxon>
        <taxon>Magnoliopsida</taxon>
        <taxon>Liliopsida</taxon>
        <taxon>Poales</taxon>
        <taxon>Poaceae</taxon>
        <taxon>PACMAD clade</taxon>
        <taxon>Panicoideae</taxon>
        <taxon>Andropogonodae</taxon>
        <taxon>Andropogoneae</taxon>
        <taxon>Saccharinae</taxon>
        <taxon>Miscanthus</taxon>
    </lineage>
</organism>
<protein>
    <recommendedName>
        <fullName evidence="1">Helitron helicase-like domain-containing protein</fullName>
    </recommendedName>
</protein>
<dbReference type="Proteomes" id="UP000604825">
    <property type="component" value="Unassembled WGS sequence"/>
</dbReference>
<evidence type="ECO:0000313" key="3">
    <source>
        <dbReference type="Proteomes" id="UP000604825"/>
    </source>
</evidence>
<dbReference type="OrthoDB" id="1900198at2759"/>
<evidence type="ECO:0000313" key="2">
    <source>
        <dbReference type="EMBL" id="CAD6244379.1"/>
    </source>
</evidence>
<comment type="caution">
    <text evidence="2">The sequence shown here is derived from an EMBL/GenBank/DDBJ whole genome shotgun (WGS) entry which is preliminary data.</text>
</comment>
<sequence length="533" mass="60351">MNDGGGPPVFKICGQIHHRIGSLLPPDDEPTKFIQLYVYDTSHEVQNRIASLGHHDARGSDLDPAIVQSLAAMLDQHNSFAQQFRMARDRLADDEIEDFVIRIVGPRDDDPPQYSLPTTDQLAMLVVGDFSYKAFERDIIVQKQAGDLQQISALHPAFMALQYPLLFPYAERGWQAGVLYAGVIQTRANAHIKVSMQDYYCYMFHYRKDEPNPYLCYGALSGQAKVDARACVDENRLRYIVENQADIRMESIQGICDAINRGSTEGSEMGKMTVLPTSHTGGRRYMIQNYHDGIAICREYGPPDFFVTFTCNPKWPEIAEAIFDPGQKPVDRNDLIVRVFNMKLEELLHDIKAGTSFGPCNAVLHTVEFQKRGLPHAHIILWTSTDTSSPTAAMIDKYVAAEIPDPKIEPLGYALVSEHMIHGPCGKDNPKCPCMKKKKCSKHFPKTYEAGTIVNKNGFAVYKRRTNALFVKKGGFQMDNRWVVPYNMVLLKKYQAHINVEWCNKMTFIKYLFKYVTKGADCSKAYLQRVKKG</sequence>
<keyword evidence="3" id="KW-1185">Reference proteome</keyword>
<dbReference type="PANTHER" id="PTHR45786:SF74">
    <property type="entry name" value="ATP-DEPENDENT DNA HELICASE"/>
    <property type="match status" value="1"/>
</dbReference>
<proteinExistence type="predicted"/>
<accession>A0A811PJR8</accession>
<dbReference type="PANTHER" id="PTHR45786">
    <property type="entry name" value="DNA BINDING PROTEIN-LIKE"/>
    <property type="match status" value="1"/>
</dbReference>
<dbReference type="InterPro" id="IPR025476">
    <property type="entry name" value="Helitron_helicase-like"/>
</dbReference>
<reference evidence="2" key="1">
    <citation type="submission" date="2020-10" db="EMBL/GenBank/DDBJ databases">
        <authorList>
            <person name="Han B."/>
            <person name="Lu T."/>
            <person name="Zhao Q."/>
            <person name="Huang X."/>
            <person name="Zhao Y."/>
        </authorList>
    </citation>
    <scope>NUCLEOTIDE SEQUENCE</scope>
</reference>
<dbReference type="AlphaFoldDB" id="A0A811PJR8"/>
<feature type="domain" description="Helitron helicase-like" evidence="1">
    <location>
        <begin position="199"/>
        <end position="381"/>
    </location>
</feature>
<evidence type="ECO:0000259" key="1">
    <source>
        <dbReference type="Pfam" id="PF14214"/>
    </source>
</evidence>
<dbReference type="Pfam" id="PF14214">
    <property type="entry name" value="Helitron_like_N"/>
    <property type="match status" value="1"/>
</dbReference>
<dbReference type="EMBL" id="CAJGYO010000007">
    <property type="protein sequence ID" value="CAD6244379.1"/>
    <property type="molecule type" value="Genomic_DNA"/>
</dbReference>